<comment type="similarity">
    <text evidence="2">Belongs to the MscS (TC 1.A.23) family.</text>
</comment>
<evidence type="ECO:0000259" key="8">
    <source>
        <dbReference type="Pfam" id="PF00924"/>
    </source>
</evidence>
<feature type="transmembrane region" description="Helical" evidence="7">
    <location>
        <begin position="382"/>
        <end position="401"/>
    </location>
</feature>
<feature type="domain" description="Mechanosensitive ion channel MscS" evidence="8">
    <location>
        <begin position="652"/>
        <end position="718"/>
    </location>
</feature>
<dbReference type="InterPro" id="IPR052702">
    <property type="entry name" value="MscS-like_channel"/>
</dbReference>
<feature type="transmembrane region" description="Helical" evidence="7">
    <location>
        <begin position="475"/>
        <end position="496"/>
    </location>
</feature>
<feature type="transmembrane region" description="Helical" evidence="7">
    <location>
        <begin position="288"/>
        <end position="307"/>
    </location>
</feature>
<keyword evidence="11" id="KW-1185">Reference proteome</keyword>
<dbReference type="Pfam" id="PF00924">
    <property type="entry name" value="MS_channel_2nd"/>
    <property type="match status" value="1"/>
</dbReference>
<dbReference type="SUPFAM" id="SSF82689">
    <property type="entry name" value="Mechanosensitive channel protein MscS (YggB), C-terminal domain"/>
    <property type="match status" value="1"/>
</dbReference>
<dbReference type="InterPro" id="IPR049278">
    <property type="entry name" value="MS_channel_C"/>
</dbReference>
<proteinExistence type="inferred from homology"/>
<evidence type="ECO:0000256" key="2">
    <source>
        <dbReference type="ARBA" id="ARBA00008017"/>
    </source>
</evidence>
<dbReference type="PROSITE" id="PS01246">
    <property type="entry name" value="UPF0003"/>
    <property type="match status" value="1"/>
</dbReference>
<dbReference type="GO" id="GO:0008381">
    <property type="term" value="F:mechanosensitive monoatomic ion channel activity"/>
    <property type="evidence" value="ECO:0007669"/>
    <property type="project" value="UniProtKB-ARBA"/>
</dbReference>
<dbReference type="PANTHER" id="PTHR30347">
    <property type="entry name" value="POTASSIUM CHANNEL RELATED"/>
    <property type="match status" value="1"/>
</dbReference>
<dbReference type="EMBL" id="FNAC01000039">
    <property type="protein sequence ID" value="SDD58749.1"/>
    <property type="molecule type" value="Genomic_DNA"/>
</dbReference>
<evidence type="ECO:0000256" key="7">
    <source>
        <dbReference type="SAM" id="Phobius"/>
    </source>
</evidence>
<reference evidence="11" key="1">
    <citation type="submission" date="2016-10" db="EMBL/GenBank/DDBJ databases">
        <authorList>
            <person name="Varghese N."/>
            <person name="Submissions S."/>
        </authorList>
    </citation>
    <scope>NUCLEOTIDE SEQUENCE [LARGE SCALE GENOMIC DNA]</scope>
    <source>
        <strain evidence="11">DSM 23095</strain>
    </source>
</reference>
<dbReference type="PANTHER" id="PTHR30347:SF1">
    <property type="entry name" value="MECHANOSENSITIVE CHANNEL MSCK"/>
    <property type="match status" value="1"/>
</dbReference>
<feature type="transmembrane region" description="Helical" evidence="7">
    <location>
        <begin position="407"/>
        <end position="424"/>
    </location>
</feature>
<dbReference type="InterPro" id="IPR023408">
    <property type="entry name" value="MscS_beta-dom_sf"/>
</dbReference>
<dbReference type="OrthoDB" id="9809206at2"/>
<dbReference type="InterPro" id="IPR011066">
    <property type="entry name" value="MscS_channel_C_sf"/>
</dbReference>
<evidence type="ECO:0000313" key="10">
    <source>
        <dbReference type="EMBL" id="SDD58749.1"/>
    </source>
</evidence>
<keyword evidence="6 7" id="KW-0472">Membrane</keyword>
<feature type="transmembrane region" description="Helical" evidence="7">
    <location>
        <begin position="610"/>
        <end position="630"/>
    </location>
</feature>
<dbReference type="Gene3D" id="1.10.287.1260">
    <property type="match status" value="1"/>
</dbReference>
<evidence type="ECO:0000313" key="11">
    <source>
        <dbReference type="Proteomes" id="UP000199060"/>
    </source>
</evidence>
<evidence type="ECO:0000256" key="6">
    <source>
        <dbReference type="ARBA" id="ARBA00023136"/>
    </source>
</evidence>
<evidence type="ECO:0000256" key="3">
    <source>
        <dbReference type="ARBA" id="ARBA00022475"/>
    </source>
</evidence>
<dbReference type="InterPro" id="IPR010920">
    <property type="entry name" value="LSM_dom_sf"/>
</dbReference>
<keyword evidence="3" id="KW-1003">Cell membrane</keyword>
<dbReference type="Proteomes" id="UP000199060">
    <property type="component" value="Unassembled WGS sequence"/>
</dbReference>
<feature type="transmembrane region" description="Helical" evidence="7">
    <location>
        <begin position="523"/>
        <end position="546"/>
    </location>
</feature>
<evidence type="ECO:0000256" key="5">
    <source>
        <dbReference type="ARBA" id="ARBA00022989"/>
    </source>
</evidence>
<evidence type="ECO:0000259" key="9">
    <source>
        <dbReference type="Pfam" id="PF21082"/>
    </source>
</evidence>
<dbReference type="InterPro" id="IPR006685">
    <property type="entry name" value="MscS_channel_2nd"/>
</dbReference>
<sequence length="836" mass="96545">MKEGLFYTFHGSLYNYPIMKNSILFLLCCFSILPVFAQQSSNEPLLDSIFQRPTELDLDSGKVDPTPSLEELIRKTEEYTIQTNRLQIQLQDKIDTLMLSSGIQEMSQSLETLRQRFNLSSFTFNLRYIGVINRFLESNKIEFEEYEKTIKNKSLALSHADSLLKSIREDIIFDYLPKDTATFTSYWKKVNYLREQVKELSNEVFQQELLTAQYQTELSSIKIESEQLKEYIAIKEKQINANLFKQEINPIWKKSAQVKQESILEITQQSVMLNGRFLFRYFNDHSTAVILSFFIILGIYLGMHLVLRQTSEKKKVGDIILKRVTFFRQRPFSAVMVSILPLLVFLFERNSVTFLSFILFLQLIFTTVLIEANYPKRVLIKWLLISLFFVYCLVSNLYWEIAFNERYYLLLGSFIPLYFSWEAFRKFESRSTTEQNFIKRLSFLTFILLTLGVFLNILGWFSFSKILTISATIGFIHGVSLYFFVIVIMEAIYLLLENSKKEKDHFTSYFDYQGIQRRLKGTFLLVAFLLWASILLQNLSIQQPIIESVSDFLSKERFIGNSSFTFGSIFLFGIILYVTMQVANTIAYFISLRDQKNASSREKKLGSSILIIRLAVFTIGFFLATVASSIPLDKITIVLGALSVGIGFGLQTIINNLVSGIILAFERPIQIGDEIQVGQNSGTVKEVGIRASKIQAYDGSEIVVPNGDLLSQSLINWTLSDKRRRVELIIGVSYDSDMSQVKSTIEEILTREKILKFPVPKVYMQTFNDSSVDFRVLFWVESMDIWLQVRSEVMIEIFEAFKAKGIEIPYPKRDLYLKNLGEIPDTVQNKPSSPAE</sequence>
<keyword evidence="4 7" id="KW-0812">Transmembrane</keyword>
<organism evidence="10 11">
    <name type="scientific">Algoriphagus faecimaris</name>
    <dbReference type="NCBI Taxonomy" id="686796"/>
    <lineage>
        <taxon>Bacteria</taxon>
        <taxon>Pseudomonadati</taxon>
        <taxon>Bacteroidota</taxon>
        <taxon>Cytophagia</taxon>
        <taxon>Cytophagales</taxon>
        <taxon>Cyclobacteriaceae</taxon>
        <taxon>Algoriphagus</taxon>
    </lineage>
</organism>
<dbReference type="AlphaFoldDB" id="A0A1G6VYV5"/>
<feature type="transmembrane region" description="Helical" evidence="7">
    <location>
        <begin position="444"/>
        <end position="463"/>
    </location>
</feature>
<protein>
    <submittedName>
        <fullName evidence="10">Mechanosensitive ion channel</fullName>
    </submittedName>
</protein>
<dbReference type="Gene3D" id="2.30.30.60">
    <property type="match status" value="1"/>
</dbReference>
<feature type="transmembrane region" description="Helical" evidence="7">
    <location>
        <begin position="636"/>
        <end position="658"/>
    </location>
</feature>
<evidence type="ECO:0000256" key="4">
    <source>
        <dbReference type="ARBA" id="ARBA00022692"/>
    </source>
</evidence>
<name>A0A1G6VYV5_9BACT</name>
<keyword evidence="5 7" id="KW-1133">Transmembrane helix</keyword>
<gene>
    <name evidence="10" type="ORF">SAMN04488104_103933</name>
</gene>
<feature type="domain" description="Mechanosensitive ion channel MscS C-terminal" evidence="9">
    <location>
        <begin position="726"/>
        <end position="808"/>
    </location>
</feature>
<accession>A0A1G6VYV5</accession>
<comment type="subcellular location">
    <subcellularLocation>
        <location evidence="1">Cell membrane</location>
        <topology evidence="1">Multi-pass membrane protein</topology>
    </subcellularLocation>
</comment>
<feature type="transmembrane region" description="Helical" evidence="7">
    <location>
        <begin position="353"/>
        <end position="370"/>
    </location>
</feature>
<feature type="transmembrane region" description="Helical" evidence="7">
    <location>
        <begin position="327"/>
        <end position="347"/>
    </location>
</feature>
<evidence type="ECO:0000256" key="1">
    <source>
        <dbReference type="ARBA" id="ARBA00004651"/>
    </source>
</evidence>
<dbReference type="Gene3D" id="3.30.70.100">
    <property type="match status" value="1"/>
</dbReference>
<dbReference type="SUPFAM" id="SSF50182">
    <property type="entry name" value="Sm-like ribonucleoproteins"/>
    <property type="match status" value="1"/>
</dbReference>
<feature type="transmembrane region" description="Helical" evidence="7">
    <location>
        <begin position="566"/>
        <end position="590"/>
    </location>
</feature>
<dbReference type="GO" id="GO:0005886">
    <property type="term" value="C:plasma membrane"/>
    <property type="evidence" value="ECO:0007669"/>
    <property type="project" value="UniProtKB-SubCell"/>
</dbReference>
<dbReference type="InterPro" id="IPR006686">
    <property type="entry name" value="MscS_channel_CS"/>
</dbReference>
<dbReference type="Pfam" id="PF21082">
    <property type="entry name" value="MS_channel_3rd"/>
    <property type="match status" value="1"/>
</dbReference>
<dbReference type="STRING" id="686796.SAMN04488104_103933"/>